<proteinExistence type="predicted"/>
<dbReference type="InterPro" id="IPR009061">
    <property type="entry name" value="DNA-bd_dom_put_sf"/>
</dbReference>
<gene>
    <name evidence="2" type="ORF">EHS13_33680</name>
</gene>
<dbReference type="EMBL" id="CP034235">
    <property type="protein sequence ID" value="QGQ99462.1"/>
    <property type="molecule type" value="Genomic_DNA"/>
</dbReference>
<protein>
    <submittedName>
        <fullName evidence="2">MerR family DNA-binding transcriptional regulator</fullName>
    </submittedName>
</protein>
<keyword evidence="3" id="KW-1185">Reference proteome</keyword>
<evidence type="ECO:0000259" key="1">
    <source>
        <dbReference type="PROSITE" id="PS50937"/>
    </source>
</evidence>
<dbReference type="OrthoDB" id="9773308at2"/>
<evidence type="ECO:0000313" key="2">
    <source>
        <dbReference type="EMBL" id="QGQ99462.1"/>
    </source>
</evidence>
<dbReference type="Proteomes" id="UP000426246">
    <property type="component" value="Chromosome"/>
</dbReference>
<keyword evidence="2" id="KW-0238">DNA-binding</keyword>
<organism evidence="2 3">
    <name type="scientific">Paenibacillus psychroresistens</name>
    <dbReference type="NCBI Taxonomy" id="1778678"/>
    <lineage>
        <taxon>Bacteria</taxon>
        <taxon>Bacillati</taxon>
        <taxon>Bacillota</taxon>
        <taxon>Bacilli</taxon>
        <taxon>Bacillales</taxon>
        <taxon>Paenibacillaceae</taxon>
        <taxon>Paenibacillus</taxon>
    </lineage>
</organism>
<dbReference type="SUPFAM" id="SSF46955">
    <property type="entry name" value="Putative DNA-binding domain"/>
    <property type="match status" value="1"/>
</dbReference>
<sequence length="48" mass="5511">MQMTIQEFALKTGLPPTTLRFYENKNLLLPACKRSRITLILCRSPSNT</sequence>
<dbReference type="GO" id="GO:0003677">
    <property type="term" value="F:DNA binding"/>
    <property type="evidence" value="ECO:0007669"/>
    <property type="project" value="UniProtKB-KW"/>
</dbReference>
<dbReference type="GO" id="GO:0006355">
    <property type="term" value="P:regulation of DNA-templated transcription"/>
    <property type="evidence" value="ECO:0007669"/>
    <property type="project" value="InterPro"/>
</dbReference>
<dbReference type="Gene3D" id="1.10.1660.10">
    <property type="match status" value="1"/>
</dbReference>
<reference evidence="3" key="1">
    <citation type="submission" date="2018-11" db="EMBL/GenBank/DDBJ databases">
        <title>Complete genome sequence of Paenibacillus sp. ML311-T8.</title>
        <authorList>
            <person name="Nam Y.-D."/>
            <person name="Kang J."/>
            <person name="Chung W.-H."/>
            <person name="Park Y.S."/>
        </authorList>
    </citation>
    <scope>NUCLEOTIDE SEQUENCE [LARGE SCALE GENOMIC DNA]</scope>
    <source>
        <strain evidence="3">ML311-T8</strain>
    </source>
</reference>
<dbReference type="Pfam" id="PF00376">
    <property type="entry name" value="MerR"/>
    <property type="match status" value="1"/>
</dbReference>
<dbReference type="InterPro" id="IPR000551">
    <property type="entry name" value="MerR-type_HTH_dom"/>
</dbReference>
<evidence type="ECO:0000313" key="3">
    <source>
        <dbReference type="Proteomes" id="UP000426246"/>
    </source>
</evidence>
<feature type="domain" description="HTH merR-type" evidence="1">
    <location>
        <begin position="1"/>
        <end position="37"/>
    </location>
</feature>
<dbReference type="PROSITE" id="PS50937">
    <property type="entry name" value="HTH_MERR_2"/>
    <property type="match status" value="1"/>
</dbReference>
<name>A0A6B8RUG5_9BACL</name>
<dbReference type="AlphaFoldDB" id="A0A6B8RUG5"/>
<accession>A0A6B8RUG5</accession>
<dbReference type="KEGG" id="ppsc:EHS13_33680"/>